<evidence type="ECO:0000313" key="9">
    <source>
        <dbReference type="EMBL" id="TWI69187.1"/>
    </source>
</evidence>
<dbReference type="SMART" id="SM00235">
    <property type="entry name" value="ZnMc"/>
    <property type="match status" value="1"/>
</dbReference>
<evidence type="ECO:0000256" key="2">
    <source>
        <dbReference type="ARBA" id="ARBA00022525"/>
    </source>
</evidence>
<keyword evidence="10" id="KW-1185">Reference proteome</keyword>
<dbReference type="SUPFAM" id="SSF55486">
    <property type="entry name" value="Metalloproteases ('zincins'), catalytic domain"/>
    <property type="match status" value="1"/>
</dbReference>
<keyword evidence="4" id="KW-0479">Metal-binding</keyword>
<reference evidence="9 10" key="1">
    <citation type="journal article" date="2015" name="Stand. Genomic Sci.">
        <title>Genomic Encyclopedia of Bacterial and Archaeal Type Strains, Phase III: the genomes of soil and plant-associated and newly described type strains.</title>
        <authorList>
            <person name="Whitman W.B."/>
            <person name="Woyke T."/>
            <person name="Klenk H.P."/>
            <person name="Zhou Y."/>
            <person name="Lilburn T.G."/>
            <person name="Beck B.J."/>
            <person name="De Vos P."/>
            <person name="Vandamme P."/>
            <person name="Eisen J.A."/>
            <person name="Garrity G."/>
            <person name="Hugenholtz P."/>
            <person name="Kyrpides N.C."/>
        </authorList>
    </citation>
    <scope>NUCLEOTIDE SEQUENCE [LARGE SCALE GENOMIC DNA]</scope>
    <source>
        <strain evidence="9 10">CGMCC 1.10822</strain>
    </source>
</reference>
<evidence type="ECO:0000256" key="1">
    <source>
        <dbReference type="ARBA" id="ARBA00004613"/>
    </source>
</evidence>
<dbReference type="EMBL" id="VLLB01000001">
    <property type="protein sequence ID" value="TWI69187.1"/>
    <property type="molecule type" value="Genomic_DNA"/>
</dbReference>
<dbReference type="CDD" id="cd04277">
    <property type="entry name" value="ZnMc_serralysin_like"/>
    <property type="match status" value="1"/>
</dbReference>
<keyword evidence="6" id="KW-0378">Hydrolase</keyword>
<dbReference type="InterPro" id="IPR025282">
    <property type="entry name" value="DUF4214"/>
</dbReference>
<organism evidence="9 10">
    <name type="scientific">Pseudoduganella lurida</name>
    <dbReference type="NCBI Taxonomy" id="1036180"/>
    <lineage>
        <taxon>Bacteria</taxon>
        <taxon>Pseudomonadati</taxon>
        <taxon>Pseudomonadota</taxon>
        <taxon>Betaproteobacteria</taxon>
        <taxon>Burkholderiales</taxon>
        <taxon>Oxalobacteraceae</taxon>
        <taxon>Telluria group</taxon>
        <taxon>Pseudoduganella</taxon>
    </lineage>
</organism>
<dbReference type="Gene3D" id="1.10.3130.20">
    <property type="entry name" value="Phycobilisome linker domain"/>
    <property type="match status" value="1"/>
</dbReference>
<dbReference type="GO" id="GO:0004222">
    <property type="term" value="F:metalloendopeptidase activity"/>
    <property type="evidence" value="ECO:0007669"/>
    <property type="project" value="InterPro"/>
</dbReference>
<dbReference type="GO" id="GO:0005509">
    <property type="term" value="F:calcium ion binding"/>
    <property type="evidence" value="ECO:0007669"/>
    <property type="project" value="InterPro"/>
</dbReference>
<dbReference type="Gene3D" id="2.150.10.10">
    <property type="entry name" value="Serralysin-like metalloprotease, C-terminal"/>
    <property type="match status" value="1"/>
</dbReference>
<dbReference type="SUPFAM" id="SSF51120">
    <property type="entry name" value="beta-Roll"/>
    <property type="match status" value="1"/>
</dbReference>
<evidence type="ECO:0000256" key="3">
    <source>
        <dbReference type="ARBA" id="ARBA00022670"/>
    </source>
</evidence>
<evidence type="ECO:0000259" key="8">
    <source>
        <dbReference type="SMART" id="SM00235"/>
    </source>
</evidence>
<evidence type="ECO:0000256" key="7">
    <source>
        <dbReference type="ARBA" id="ARBA00022833"/>
    </source>
</evidence>
<dbReference type="InterPro" id="IPR024079">
    <property type="entry name" value="MetalloPept_cat_dom_sf"/>
</dbReference>
<keyword evidence="3" id="KW-0645">Protease</keyword>
<sequence length="568" mass="58973">MSLTTGNNSIDSLIYGSWNRTAGTPVTLTYSFLTRVPAGASSEDANGFAAMSTVQQAAVRDALAQWASVANITFIETAANAGSLQFGTNAQTGSSGYAYLPEQGVSSLTMYLNNKGAYNSVYTAGSYGPTVLIHEIGHLLGLKHPGDYDSSGNVIDGPFLPAATDNGDYTQMSYNDPTAYSVTHKYATTVMLYDIQAIQYLYGANLSYHTGNDTYSYMGNATSQCIWDAGGSDTIDFSACLGATIINLNAGTFSETARGLNNISIAYNVTIENAIAGAGGSTIYANAAGNTLTGGAGADTFYEGAGSDRISGGGGLDTVVFSRSFGSYAVSHAGDVFTVSGDGTDTLSGIERLVFSDRTLTTAALAQAYTGTAGNDLLAAGTVAIIDGAAGIDTVVFAGTLASANITRSGGVVDVTPAGGATSTLLQVERLQFSDMSLALDLDGISGQLYRLYEAVFAREPDVAGMGFWLAKEAGGMSLTSIASGFLQSPEFTAVYGTDPTNALFVTKLYENVLHRAPDAAGFAFHVANMEHGLSREQVLLGFSESLEFTQNLAPTLPVGVQFVPWIA</sequence>
<dbReference type="InterPro" id="IPR038255">
    <property type="entry name" value="PBS_linker_sf"/>
</dbReference>
<gene>
    <name evidence="9" type="ORF">IP91_00253</name>
</gene>
<dbReference type="Pfam" id="PF08548">
    <property type="entry name" value="Peptidase_M10_C"/>
    <property type="match status" value="1"/>
</dbReference>
<dbReference type="AlphaFoldDB" id="A0A562RJD7"/>
<evidence type="ECO:0000256" key="4">
    <source>
        <dbReference type="ARBA" id="ARBA00022723"/>
    </source>
</evidence>
<dbReference type="Gene3D" id="3.40.390.10">
    <property type="entry name" value="Collagenase (Catalytic Domain)"/>
    <property type="match status" value="1"/>
</dbReference>
<accession>A0A562RJD7</accession>
<dbReference type="InterPro" id="IPR011049">
    <property type="entry name" value="Serralysin-like_metalloprot_C"/>
</dbReference>
<name>A0A562RJD7_9BURK</name>
<dbReference type="OrthoDB" id="480426at2"/>
<dbReference type="InterPro" id="IPR001818">
    <property type="entry name" value="Pept_M10_metallopeptidase"/>
</dbReference>
<dbReference type="GO" id="GO:0008270">
    <property type="term" value="F:zinc ion binding"/>
    <property type="evidence" value="ECO:0007669"/>
    <property type="project" value="InterPro"/>
</dbReference>
<dbReference type="GO" id="GO:0031012">
    <property type="term" value="C:extracellular matrix"/>
    <property type="evidence" value="ECO:0007669"/>
    <property type="project" value="InterPro"/>
</dbReference>
<feature type="domain" description="Peptidase metallopeptidase" evidence="8">
    <location>
        <begin position="26"/>
        <end position="204"/>
    </location>
</feature>
<evidence type="ECO:0000256" key="6">
    <source>
        <dbReference type="ARBA" id="ARBA00022801"/>
    </source>
</evidence>
<dbReference type="Pfam" id="PF13946">
    <property type="entry name" value="DUF4214"/>
    <property type="match status" value="1"/>
</dbReference>
<dbReference type="InterPro" id="IPR034033">
    <property type="entry name" value="Serralysin-like"/>
</dbReference>
<comment type="caution">
    <text evidence="9">The sequence shown here is derived from an EMBL/GenBank/DDBJ whole genome shotgun (WGS) entry which is preliminary data.</text>
</comment>
<comment type="subcellular location">
    <subcellularLocation>
        <location evidence="1">Secreted</location>
    </subcellularLocation>
</comment>
<dbReference type="PRINTS" id="PR00313">
    <property type="entry name" value="CABNDNGRPT"/>
</dbReference>
<dbReference type="GO" id="GO:0005615">
    <property type="term" value="C:extracellular space"/>
    <property type="evidence" value="ECO:0007669"/>
    <property type="project" value="InterPro"/>
</dbReference>
<keyword evidence="7" id="KW-0862">Zinc</keyword>
<dbReference type="InterPro" id="IPR006026">
    <property type="entry name" value="Peptidase_Metallo"/>
</dbReference>
<dbReference type="Proteomes" id="UP000318431">
    <property type="component" value="Unassembled WGS sequence"/>
</dbReference>
<proteinExistence type="predicted"/>
<keyword evidence="2" id="KW-0964">Secreted</keyword>
<keyword evidence="5" id="KW-0677">Repeat</keyword>
<protein>
    <submittedName>
        <fullName evidence="9">Reprolysin-like metallo-peptidase family M12B</fullName>
    </submittedName>
</protein>
<dbReference type="RefSeq" id="WP_145646959.1">
    <property type="nucleotide sequence ID" value="NZ_VLLB01000001.1"/>
</dbReference>
<evidence type="ECO:0000256" key="5">
    <source>
        <dbReference type="ARBA" id="ARBA00022737"/>
    </source>
</evidence>
<dbReference type="GO" id="GO:0006508">
    <property type="term" value="P:proteolysis"/>
    <property type="evidence" value="ECO:0007669"/>
    <property type="project" value="UniProtKB-KW"/>
</dbReference>
<dbReference type="InterPro" id="IPR013858">
    <property type="entry name" value="Peptidase_M10B_C"/>
</dbReference>
<evidence type="ECO:0000313" key="10">
    <source>
        <dbReference type="Proteomes" id="UP000318431"/>
    </source>
</evidence>
<dbReference type="Pfam" id="PF00413">
    <property type="entry name" value="Peptidase_M10"/>
    <property type="match status" value="1"/>
</dbReference>